<keyword evidence="1 4" id="KW-0560">Oxidoreductase</keyword>
<dbReference type="Gene3D" id="3.30.9.10">
    <property type="entry name" value="D-Amino Acid Oxidase, subunit A, domain 2"/>
    <property type="match status" value="1"/>
</dbReference>
<dbReference type="SUPFAM" id="SSF51905">
    <property type="entry name" value="FAD/NAD(P)-binding domain"/>
    <property type="match status" value="1"/>
</dbReference>
<gene>
    <name evidence="4" type="ORF">QSV35_11650</name>
</gene>
<evidence type="ECO:0000256" key="2">
    <source>
        <dbReference type="SAM" id="SignalP"/>
    </source>
</evidence>
<proteinExistence type="predicted"/>
<feature type="chain" id="PRO_5045054717" evidence="2">
    <location>
        <begin position="19"/>
        <end position="391"/>
    </location>
</feature>
<reference evidence="4 5" key="1">
    <citation type="submission" date="2023-06" db="EMBL/GenBank/DDBJ databases">
        <title>Microbacterium sp. nov., isolated from a waste landfill.</title>
        <authorList>
            <person name="Wen W."/>
        </authorList>
    </citation>
    <scope>NUCLEOTIDE SEQUENCE [LARGE SCALE GENOMIC DNA]</scope>
    <source>
        <strain evidence="4 5">ASV49</strain>
    </source>
</reference>
<keyword evidence="5" id="KW-1185">Reference proteome</keyword>
<evidence type="ECO:0000313" key="4">
    <source>
        <dbReference type="EMBL" id="MDL9979987.1"/>
    </source>
</evidence>
<dbReference type="SUPFAM" id="SSF54373">
    <property type="entry name" value="FAD-linked reductases, C-terminal domain"/>
    <property type="match status" value="1"/>
</dbReference>
<keyword evidence="2" id="KW-0732">Signal</keyword>
<dbReference type="PANTHER" id="PTHR13847:SF287">
    <property type="entry name" value="FAD-DEPENDENT OXIDOREDUCTASE DOMAIN-CONTAINING PROTEIN 1"/>
    <property type="match status" value="1"/>
</dbReference>
<accession>A0ABT7MZW4</accession>
<dbReference type="Proteomes" id="UP001235064">
    <property type="component" value="Unassembled WGS sequence"/>
</dbReference>
<protein>
    <submittedName>
        <fullName evidence="4">FAD-dependent oxidoreductase</fullName>
        <ecNumber evidence="4">1.-.-.-</ecNumber>
    </submittedName>
</protein>
<dbReference type="EMBL" id="JASXSZ010000003">
    <property type="protein sequence ID" value="MDL9979987.1"/>
    <property type="molecule type" value="Genomic_DNA"/>
</dbReference>
<dbReference type="InterPro" id="IPR036188">
    <property type="entry name" value="FAD/NAD-bd_sf"/>
</dbReference>
<dbReference type="Gene3D" id="3.50.50.60">
    <property type="entry name" value="FAD/NAD(P)-binding domain"/>
    <property type="match status" value="1"/>
</dbReference>
<dbReference type="RefSeq" id="WP_286288920.1">
    <property type="nucleotide sequence ID" value="NZ_JASXSZ010000003.1"/>
</dbReference>
<comment type="caution">
    <text evidence="4">The sequence shown here is derived from an EMBL/GenBank/DDBJ whole genome shotgun (WGS) entry which is preliminary data.</text>
</comment>
<dbReference type="PROSITE" id="PS51257">
    <property type="entry name" value="PROKAR_LIPOPROTEIN"/>
    <property type="match status" value="1"/>
</dbReference>
<dbReference type="Pfam" id="PF01266">
    <property type="entry name" value="DAO"/>
    <property type="match status" value="1"/>
</dbReference>
<feature type="signal peptide" evidence="2">
    <location>
        <begin position="1"/>
        <end position="18"/>
    </location>
</feature>
<evidence type="ECO:0000313" key="5">
    <source>
        <dbReference type="Proteomes" id="UP001235064"/>
    </source>
</evidence>
<dbReference type="InterPro" id="IPR006076">
    <property type="entry name" value="FAD-dep_OxRdtase"/>
</dbReference>
<feature type="domain" description="FAD dependent oxidoreductase" evidence="3">
    <location>
        <begin position="2"/>
        <end position="360"/>
    </location>
</feature>
<evidence type="ECO:0000256" key="1">
    <source>
        <dbReference type="ARBA" id="ARBA00023002"/>
    </source>
</evidence>
<evidence type="ECO:0000259" key="3">
    <source>
        <dbReference type="Pfam" id="PF01266"/>
    </source>
</evidence>
<organism evidence="4 5">
    <name type="scientific">Microbacterium candidum</name>
    <dbReference type="NCBI Taxonomy" id="3041922"/>
    <lineage>
        <taxon>Bacteria</taxon>
        <taxon>Bacillati</taxon>
        <taxon>Actinomycetota</taxon>
        <taxon>Actinomycetes</taxon>
        <taxon>Micrococcales</taxon>
        <taxon>Microbacteriaceae</taxon>
        <taxon>Microbacterium</taxon>
    </lineage>
</organism>
<dbReference type="GO" id="GO:0016491">
    <property type="term" value="F:oxidoreductase activity"/>
    <property type="evidence" value="ECO:0007669"/>
    <property type="project" value="UniProtKB-KW"/>
</dbReference>
<dbReference type="PANTHER" id="PTHR13847">
    <property type="entry name" value="SARCOSINE DEHYDROGENASE-RELATED"/>
    <property type="match status" value="1"/>
</dbReference>
<sequence length="391" mass="40158">MRVMVIGAGAIGAACALALVEAGADVVVVDRAGVAAETSSRCEGNILVSDKAPGPEADLAILAHTAWRELADRLDADRAPGQPATEFEAKGGVVVAFDGGAEALEAFAGAQRGIGIRAEALDAAQLRELEPHLSPAVARGIHYPDDAQVQPSLATQAMLARARRFGARLLLTEVTGAQIGSGRIVAVDTAEGRIGVDAVVNCAGPWAGEVAVRLGSRLDIRPRRGMILVTTPMPQRVFHKVYDGDYVGAVSSGDAALQTSTVVESTDAGTVLIGSSRERVGFSASAALPPLAEIAAKATKLFPFLADTMLLRTYFGFRPYAPDHLPAIGADGEVAGLFHAAGHEGAGIGLAPTTGALIAHAVLGAELPLFGGKPFDATPFLPTRESLRAAA</sequence>
<dbReference type="EC" id="1.-.-.-" evidence="4"/>
<name>A0ABT7MZW4_9MICO</name>